<evidence type="ECO:0000313" key="3">
    <source>
        <dbReference type="Proteomes" id="UP000190312"/>
    </source>
</evidence>
<name>A0A1S9DEM0_ASPOZ</name>
<evidence type="ECO:0000313" key="2">
    <source>
        <dbReference type="EMBL" id="OOO07469.1"/>
    </source>
</evidence>
<dbReference type="Proteomes" id="UP001165205">
    <property type="component" value="Unassembled WGS sequence"/>
</dbReference>
<evidence type="ECO:0000313" key="1">
    <source>
        <dbReference type="EMBL" id="GMG25539.1"/>
    </source>
</evidence>
<dbReference type="AlphaFoldDB" id="A0A1S9DEM0"/>
<dbReference type="Proteomes" id="UP000190312">
    <property type="component" value="Unassembled WGS sequence"/>
</dbReference>
<comment type="caution">
    <text evidence="2">The sequence shown here is derived from an EMBL/GenBank/DDBJ whole genome shotgun (WGS) entry which is preliminary data.</text>
</comment>
<dbReference type="VEuPathDB" id="FungiDB:AO090010000180"/>
<sequence length="340" mass="37879">MFRRLTGREKVDGSILSKLKELTQFSQADLKIIIQGLHKTDPAQYIIDKGYGHTFEEARNEYDTRQLMWKHGVDRQDAKGALEKSNGDINKADQACKELADAAMKNLQIPFVIPTRHTRSAPSVTKNTRVVAVLGADEGLNDPNAASPSLGDGWMVSNFYLWLIVLDGVGKSQQWIIGMDPAYLLDKYGREDEMTMEDIEGNGTVLKPVQTKCAAGFIHGDPFEERKVVLDDYLLPRIRDRVTIGPKGSALRDFFLNQLEETVKDAAQCGDKSSANDISYGDYDTDGGLLVGVSPFDNEEDIKDAVIRPQYIVSILAQHPGVKLTILYDLMLLWPLGRDC</sequence>
<reference evidence="2 3" key="1">
    <citation type="submission" date="2016-10" db="EMBL/GenBank/DDBJ databases">
        <title>Genome sequencing of Aspergillus oryzae BCC7051.</title>
        <authorList>
            <person name="Thammarongtham C."/>
            <person name="Vorapreeda T."/>
            <person name="Nookaew I."/>
            <person name="Srisuk T."/>
            <person name="Land M."/>
            <person name="Jeennor S."/>
            <person name="Laoteng K."/>
        </authorList>
    </citation>
    <scope>NUCLEOTIDE SEQUENCE [LARGE SCALE GENOMIC DNA]</scope>
    <source>
        <strain evidence="2 3">BCC7051</strain>
    </source>
</reference>
<reference evidence="1" key="2">
    <citation type="submission" date="2023-04" db="EMBL/GenBank/DDBJ databases">
        <title>Aspergillus oryzae NBRC 4228.</title>
        <authorList>
            <person name="Ichikawa N."/>
            <person name="Sato H."/>
            <person name="Tonouchi N."/>
        </authorList>
    </citation>
    <scope>NUCLEOTIDE SEQUENCE</scope>
    <source>
        <strain evidence="1">NBRC 4228</strain>
    </source>
</reference>
<proteinExistence type="predicted"/>
<gene>
    <name evidence="1" type="ORF">Aory04_000256100</name>
    <name evidence="2" type="ORF">OAory_01039690</name>
</gene>
<dbReference type="OrthoDB" id="5371738at2759"/>
<dbReference type="OMA" id="VIPTRHT"/>
<organism evidence="2 3">
    <name type="scientific">Aspergillus oryzae</name>
    <name type="common">Yellow koji mold</name>
    <dbReference type="NCBI Taxonomy" id="5062"/>
    <lineage>
        <taxon>Eukaryota</taxon>
        <taxon>Fungi</taxon>
        <taxon>Dikarya</taxon>
        <taxon>Ascomycota</taxon>
        <taxon>Pezizomycotina</taxon>
        <taxon>Eurotiomycetes</taxon>
        <taxon>Eurotiomycetidae</taxon>
        <taxon>Eurotiales</taxon>
        <taxon>Aspergillaceae</taxon>
        <taxon>Aspergillus</taxon>
        <taxon>Aspergillus subgen. Circumdati</taxon>
    </lineage>
</organism>
<dbReference type="EMBL" id="BSYA01000019">
    <property type="protein sequence ID" value="GMG25539.1"/>
    <property type="molecule type" value="Genomic_DNA"/>
</dbReference>
<protein>
    <submittedName>
        <fullName evidence="1">Unnamed protein product</fullName>
    </submittedName>
</protein>
<accession>A0A1S9DEM0</accession>
<dbReference type="EMBL" id="MKZY01000006">
    <property type="protein sequence ID" value="OOO07469.1"/>
    <property type="molecule type" value="Genomic_DNA"/>
</dbReference>